<dbReference type="Proteomes" id="UP001283361">
    <property type="component" value="Unassembled WGS sequence"/>
</dbReference>
<keyword evidence="2" id="KW-1185">Reference proteome</keyword>
<protein>
    <submittedName>
        <fullName evidence="1">Uncharacterized protein</fullName>
    </submittedName>
</protein>
<proteinExistence type="predicted"/>
<evidence type="ECO:0000313" key="1">
    <source>
        <dbReference type="EMBL" id="KAK3792042.1"/>
    </source>
</evidence>
<accession>A0AAE1ASN8</accession>
<comment type="caution">
    <text evidence="1">The sequence shown here is derived from an EMBL/GenBank/DDBJ whole genome shotgun (WGS) entry which is preliminary data.</text>
</comment>
<reference evidence="1" key="1">
    <citation type="journal article" date="2023" name="G3 (Bethesda)">
        <title>A reference genome for the long-term kleptoplast-retaining sea slug Elysia crispata morphotype clarki.</title>
        <authorList>
            <person name="Eastman K.E."/>
            <person name="Pendleton A.L."/>
            <person name="Shaikh M.A."/>
            <person name="Suttiyut T."/>
            <person name="Ogas R."/>
            <person name="Tomko P."/>
            <person name="Gavelis G."/>
            <person name="Widhalm J.R."/>
            <person name="Wisecaver J.H."/>
        </authorList>
    </citation>
    <scope>NUCLEOTIDE SEQUENCE</scope>
    <source>
        <strain evidence="1">ECLA1</strain>
    </source>
</reference>
<sequence length="93" mass="10970">MEGRKITAIWGYGHDKKRDYDYKHLHAQWVQAGNTNKALHYEPISSRSKERILLMSMLVMNATSLPQPTSSKELNARRLKKFIAWESRDLYVY</sequence>
<gene>
    <name evidence="1" type="ORF">RRG08_055309</name>
</gene>
<dbReference type="AlphaFoldDB" id="A0AAE1ASN8"/>
<name>A0AAE1ASN8_9GAST</name>
<dbReference type="EMBL" id="JAWDGP010001389">
    <property type="protein sequence ID" value="KAK3792042.1"/>
    <property type="molecule type" value="Genomic_DNA"/>
</dbReference>
<evidence type="ECO:0000313" key="2">
    <source>
        <dbReference type="Proteomes" id="UP001283361"/>
    </source>
</evidence>
<organism evidence="1 2">
    <name type="scientific">Elysia crispata</name>
    <name type="common">lettuce slug</name>
    <dbReference type="NCBI Taxonomy" id="231223"/>
    <lineage>
        <taxon>Eukaryota</taxon>
        <taxon>Metazoa</taxon>
        <taxon>Spiralia</taxon>
        <taxon>Lophotrochozoa</taxon>
        <taxon>Mollusca</taxon>
        <taxon>Gastropoda</taxon>
        <taxon>Heterobranchia</taxon>
        <taxon>Euthyneura</taxon>
        <taxon>Panpulmonata</taxon>
        <taxon>Sacoglossa</taxon>
        <taxon>Placobranchoidea</taxon>
        <taxon>Plakobranchidae</taxon>
        <taxon>Elysia</taxon>
    </lineage>
</organism>